<protein>
    <submittedName>
        <fullName evidence="1">Uncharacterized protein</fullName>
    </submittedName>
</protein>
<sequence length="147" mass="17415">MIKINIDNFDYERNSIVANVGNIKELDYKLKLTDEDRKKINTDYLLEFNYNTMNLYICPVFYKTQAVLNKELEIDNNLNKLITKYSKAPINSYLSTNELNDIISQFKEQSIVFAKSCESQNFETFDDVIKYAININKELEDFEYEEI</sequence>
<dbReference type="AlphaFoldDB" id="A0A3E4YKH9"/>
<dbReference type="EMBL" id="QSTP01000001">
    <property type="protein sequence ID" value="RGM75277.1"/>
    <property type="molecule type" value="Genomic_DNA"/>
</dbReference>
<dbReference type="RefSeq" id="WP_117718035.1">
    <property type="nucleotide sequence ID" value="NZ_QSTP01000001.1"/>
</dbReference>
<reference evidence="1 2" key="1">
    <citation type="submission" date="2018-08" db="EMBL/GenBank/DDBJ databases">
        <title>A genome reference for cultivated species of the human gut microbiota.</title>
        <authorList>
            <person name="Zou Y."/>
            <person name="Xue W."/>
            <person name="Luo G."/>
        </authorList>
    </citation>
    <scope>NUCLEOTIDE SEQUENCE [LARGE SCALE GENOMIC DNA]</scope>
    <source>
        <strain evidence="1 2">OM07-13</strain>
    </source>
</reference>
<evidence type="ECO:0000313" key="1">
    <source>
        <dbReference type="EMBL" id="RGM75277.1"/>
    </source>
</evidence>
<organism evidence="1 2">
    <name type="scientific">Agathobacter rectalis</name>
    <dbReference type="NCBI Taxonomy" id="39491"/>
    <lineage>
        <taxon>Bacteria</taxon>
        <taxon>Bacillati</taxon>
        <taxon>Bacillota</taxon>
        <taxon>Clostridia</taxon>
        <taxon>Lachnospirales</taxon>
        <taxon>Lachnospiraceae</taxon>
        <taxon>Agathobacter</taxon>
    </lineage>
</organism>
<comment type="caution">
    <text evidence="1">The sequence shown here is derived from an EMBL/GenBank/DDBJ whole genome shotgun (WGS) entry which is preliminary data.</text>
</comment>
<name>A0A3E4YKH9_9FIRM</name>
<gene>
    <name evidence="1" type="ORF">DXB99_01730</name>
</gene>
<proteinExistence type="predicted"/>
<dbReference type="Proteomes" id="UP000260758">
    <property type="component" value="Unassembled WGS sequence"/>
</dbReference>
<accession>A0A3E4YKH9</accession>
<evidence type="ECO:0000313" key="2">
    <source>
        <dbReference type="Proteomes" id="UP000260758"/>
    </source>
</evidence>